<dbReference type="Pfam" id="PF13116">
    <property type="entry name" value="YhdP"/>
    <property type="match status" value="1"/>
</dbReference>
<dbReference type="Proteomes" id="UP000050902">
    <property type="component" value="Unassembled WGS sequence"/>
</dbReference>
<evidence type="ECO:0000256" key="2">
    <source>
        <dbReference type="SAM" id="Phobius"/>
    </source>
</evidence>
<feature type="transmembrane region" description="Helical" evidence="2">
    <location>
        <begin position="16"/>
        <end position="38"/>
    </location>
</feature>
<name>A0ABR5NJZ8_9GAMM</name>
<keyword evidence="2" id="KW-1133">Transmembrane helix</keyword>
<keyword evidence="2" id="KW-0812">Transmembrane</keyword>
<feature type="domain" description="YhdP central" evidence="3">
    <location>
        <begin position="12"/>
        <end position="1251"/>
    </location>
</feature>
<evidence type="ECO:0000256" key="1">
    <source>
        <dbReference type="SAM" id="MobiDB-lite"/>
    </source>
</evidence>
<dbReference type="PANTHER" id="PTHR38690:SF1">
    <property type="entry name" value="PROTEASE"/>
    <property type="match status" value="1"/>
</dbReference>
<keyword evidence="2" id="KW-0472">Membrane</keyword>
<organism evidence="4 5">
    <name type="scientific">Stenotrophomonas nitritireducens</name>
    <dbReference type="NCBI Taxonomy" id="83617"/>
    <lineage>
        <taxon>Bacteria</taxon>
        <taxon>Pseudomonadati</taxon>
        <taxon>Pseudomonadota</taxon>
        <taxon>Gammaproteobacteria</taxon>
        <taxon>Lysobacterales</taxon>
        <taxon>Lysobacteraceae</taxon>
        <taxon>Stenotrophomonas</taxon>
    </lineage>
</organism>
<evidence type="ECO:0000313" key="5">
    <source>
        <dbReference type="Proteomes" id="UP000050902"/>
    </source>
</evidence>
<accession>A0ABR5NJZ8</accession>
<sequence length="1274" mass="134689">MPVLSRYRFRHLRRHAIYALAVVLVVVAVLVGSLSQLLPLVERHPQKVAAWLSARAGQPVAFDRLDTAWTRRGPLLRLDGLRIGQGEGVRIGQAEVLVSLYSGLLPGAPLTELRLRGLALTLQRADDGRWSVRGLPSAGDAGDPLETLRRLGELQVIGGRLRLDAPSLGLDAELPRIDLRLRVDGTRLRAGARAWIAADAAPVTAVLDFQRQRGDGTAWIAAAPADLSAWSALLHFGGIDVRQGTGTIRSWVALSDHRVASVIADATLEKVELAGAPFAAGSQAPTTRFDSLQLRARWRHDGDDWRVDAPQLRVATGKGGTQVLDGLHLGGGHDFALRGRRIDATPLLRVAALSTALEPGLRQWLYQAAPVLRFADVDIAGRVGGAMHGAGELEEAAFAAVGDSPGLSGLRGRFEGDGQALALQLRPAHAMHFDWPTGFGVVHDLKLDGQAVVWREGAGWRVATPAMRVQGNDYAANVRGGLWFQGDGTRPWINVAAELDDVPITAAKGFWVRSHMSQEAVDWLDGALVDGQLRGGIGLAVGDLDDWPFDGNDGRFEAGGRIDNGTLRFSHDWPAMTGVDADIAFIANGFALQGKGNLGGVKVDAFRAGIADFHESLLKVDARTLDDSGHLLALLRRSPLHAVYGETLDALSANGPAAVNFGLSLPLHEGEGRVSGEVELRGATLADRRWDLRFDNVRGKAEYGSDGFRAPALQVRHKEHDGVLSLAAGTPVSDPDNAFEAELSASLGATDLLERAPELKWLQPYVHGTSRWTIGVTLPKVPEGSRSEPPTTLSLRSDLQGTRLQLPAPLDKPAADALPTRVTASLPLGSGTTEVAFGRRMALAARTHDGRTGVQVTMGSDRPSREPPADGLVVDGRTPSLDALEWITLARGQGGEGGNADGVALKQVDVLADQLLLVGGRFDQTRLRLRPGNGAVAVQLEGPSLAGDLLVPEADGGTVSGTLARVHWQAATAAAGEAGDHPADPVNPAKIPPLSLDIGDLSFGKAELGQTTLRTRPLADGLQVSQLQFRSPKQAIDVTGQWRGTGAQARTRFEAAVHSENLGGLLDNLGYGGQLRGGQGQLQFNAGWDGAPATFNLAGLEGTLDINIRNGQILEVEPGAGRVLGLLSVAQLPRRLMLDFRDFFSKGLAFNQAEGRVAFGDGLARTDRLGMQGPAADIAIRGQADLRAQQFDQTIEVNPRSGNLLTVVGAVAGGPVGAAVGAAANAVLGKPLGEIGAKTYRVTGPWSDPKVEVVDRDAPRLPPPAVSPASAGAL</sequence>
<evidence type="ECO:0000313" key="4">
    <source>
        <dbReference type="EMBL" id="KRG57425.1"/>
    </source>
</evidence>
<proteinExistence type="predicted"/>
<feature type="region of interest" description="Disordered" evidence="1">
    <location>
        <begin position="1255"/>
        <end position="1274"/>
    </location>
</feature>
<dbReference type="InterPro" id="IPR025263">
    <property type="entry name" value="YhdP_central"/>
</dbReference>
<protein>
    <submittedName>
        <fullName evidence="4">Membrane protein</fullName>
    </submittedName>
</protein>
<feature type="region of interest" description="Disordered" evidence="1">
    <location>
        <begin position="853"/>
        <end position="874"/>
    </location>
</feature>
<dbReference type="InterPro" id="IPR011836">
    <property type="entry name" value="YhdP"/>
</dbReference>
<comment type="caution">
    <text evidence="4">The sequence shown here is derived from an EMBL/GenBank/DDBJ whole genome shotgun (WGS) entry which is preliminary data.</text>
</comment>
<keyword evidence="5" id="KW-1185">Reference proteome</keyword>
<dbReference type="NCBIfam" id="TIGR02099">
    <property type="entry name" value="YhdP family protein"/>
    <property type="match status" value="1"/>
</dbReference>
<evidence type="ECO:0000259" key="3">
    <source>
        <dbReference type="Pfam" id="PF13116"/>
    </source>
</evidence>
<reference evidence="4 5" key="1">
    <citation type="submission" date="2015-05" db="EMBL/GenBank/DDBJ databases">
        <title>Genome sequencing and analysis of members of genus Stenotrophomonas.</title>
        <authorList>
            <person name="Patil P.P."/>
            <person name="Midha S."/>
            <person name="Patil P.B."/>
        </authorList>
    </citation>
    <scope>NUCLEOTIDE SEQUENCE [LARGE SCALE GENOMIC DNA]</scope>
    <source>
        <strain evidence="4 5">DSM 12575</strain>
    </source>
</reference>
<dbReference type="RefSeq" id="WP_055764663.1">
    <property type="nucleotide sequence ID" value="NZ_LDJG01000013.1"/>
</dbReference>
<gene>
    <name evidence="4" type="ORF">ABB22_09340</name>
</gene>
<dbReference type="PANTHER" id="PTHR38690">
    <property type="entry name" value="PROTEASE-RELATED"/>
    <property type="match status" value="1"/>
</dbReference>
<dbReference type="EMBL" id="LDJG01000013">
    <property type="protein sequence ID" value="KRG57425.1"/>
    <property type="molecule type" value="Genomic_DNA"/>
</dbReference>